<dbReference type="EMBL" id="BMSL01000024">
    <property type="protein sequence ID" value="GGS60421.1"/>
    <property type="molecule type" value="Genomic_DNA"/>
</dbReference>
<reference evidence="2" key="2">
    <citation type="submission" date="2020-09" db="EMBL/GenBank/DDBJ databases">
        <authorList>
            <person name="Sun Q."/>
            <person name="Ohkuma M."/>
        </authorList>
    </citation>
    <scope>NUCLEOTIDE SEQUENCE</scope>
    <source>
        <strain evidence="2">JCM 4234</strain>
    </source>
</reference>
<comment type="caution">
    <text evidence="2">The sequence shown here is derived from an EMBL/GenBank/DDBJ whole genome shotgun (WGS) entry which is preliminary data.</text>
</comment>
<accession>A0A918LKA6</accession>
<feature type="compositionally biased region" description="Polar residues" evidence="1">
    <location>
        <begin position="42"/>
        <end position="58"/>
    </location>
</feature>
<feature type="region of interest" description="Disordered" evidence="1">
    <location>
        <begin position="37"/>
        <end position="58"/>
    </location>
</feature>
<dbReference type="Gene3D" id="2.60.40.1180">
    <property type="entry name" value="Golgi alpha-mannosidase II"/>
    <property type="match status" value="1"/>
</dbReference>
<reference evidence="2" key="1">
    <citation type="journal article" date="2014" name="Int. J. Syst. Evol. Microbiol.">
        <title>Complete genome sequence of Corynebacterium casei LMG S-19264T (=DSM 44701T), isolated from a smear-ripened cheese.</title>
        <authorList>
            <consortium name="US DOE Joint Genome Institute (JGI-PGF)"/>
            <person name="Walter F."/>
            <person name="Albersmeier A."/>
            <person name="Kalinowski J."/>
            <person name="Ruckert C."/>
        </authorList>
    </citation>
    <scope>NUCLEOTIDE SEQUENCE</scope>
    <source>
        <strain evidence="2">JCM 4234</strain>
    </source>
</reference>
<evidence type="ECO:0000313" key="2">
    <source>
        <dbReference type="EMBL" id="GGS60421.1"/>
    </source>
</evidence>
<name>A0A918LKA6_STRGD</name>
<gene>
    <name evidence="2" type="ORF">GCM10010238_56970</name>
</gene>
<evidence type="ECO:0000313" key="3">
    <source>
        <dbReference type="Proteomes" id="UP000653493"/>
    </source>
</evidence>
<proteinExistence type="predicted"/>
<dbReference type="AlphaFoldDB" id="A0A918LKA6"/>
<dbReference type="InterPro" id="IPR013780">
    <property type="entry name" value="Glyco_hydro_b"/>
</dbReference>
<keyword evidence="3" id="KW-1185">Reference proteome</keyword>
<organism evidence="2 3">
    <name type="scientific">Streptomyces griseoviridis</name>
    <dbReference type="NCBI Taxonomy" id="45398"/>
    <lineage>
        <taxon>Bacteria</taxon>
        <taxon>Bacillati</taxon>
        <taxon>Actinomycetota</taxon>
        <taxon>Actinomycetes</taxon>
        <taxon>Kitasatosporales</taxon>
        <taxon>Streptomycetaceae</taxon>
        <taxon>Streptomyces</taxon>
    </lineage>
</organism>
<protein>
    <submittedName>
        <fullName evidence="2">Uncharacterized protein</fullName>
    </submittedName>
</protein>
<dbReference type="Proteomes" id="UP000653493">
    <property type="component" value="Unassembled WGS sequence"/>
</dbReference>
<evidence type="ECO:0000256" key="1">
    <source>
        <dbReference type="SAM" id="MobiDB-lite"/>
    </source>
</evidence>
<sequence length="58" mass="6047">MSASASTKDGGALISLSHLDADQPRTVVLDLRGDTVTGHQARVSTAPNPQAHNTPERP</sequence>